<evidence type="ECO:0000256" key="3">
    <source>
        <dbReference type="ARBA" id="ARBA00022692"/>
    </source>
</evidence>
<sequence length="194" mass="22157">MVLSFLNQVIWKPYIRALDRFPLIVKSLTTGTLMGTGDVMAQSIEYYRYGEKTKKKSFEWDIGRTMTMSGVGLCFSGPVLHFWYRKLDRVFKGEGKIVVAKKLACDQLLFAPCVISVFMGIMDTLNHKSPNSILPRIKRDLPPALLVNWSLWPLAQTVTFSVIPPHLRVLFVSIVSVFWNIFLSQLGNKKDDQQ</sequence>
<dbReference type="GeneID" id="14873568"/>
<dbReference type="PANTHER" id="PTHR11266">
    <property type="entry name" value="PEROXISOMAL MEMBRANE PROTEIN 2, PXMP2 MPV17"/>
    <property type="match status" value="1"/>
</dbReference>
<evidence type="ECO:0000313" key="8">
    <source>
        <dbReference type="Proteomes" id="UP000007797"/>
    </source>
</evidence>
<evidence type="ECO:0000313" key="7">
    <source>
        <dbReference type="EMBL" id="EGG21327.1"/>
    </source>
</evidence>
<evidence type="ECO:0000256" key="5">
    <source>
        <dbReference type="ARBA" id="ARBA00023136"/>
    </source>
</evidence>
<dbReference type="Proteomes" id="UP000007797">
    <property type="component" value="Unassembled WGS sequence"/>
</dbReference>
<dbReference type="GO" id="GO:0005739">
    <property type="term" value="C:mitochondrion"/>
    <property type="evidence" value="ECO:0007669"/>
    <property type="project" value="TreeGrafter"/>
</dbReference>
<evidence type="ECO:0000256" key="4">
    <source>
        <dbReference type="ARBA" id="ARBA00022989"/>
    </source>
</evidence>
<dbReference type="STRING" id="1054147.F4PRI7"/>
<dbReference type="AlphaFoldDB" id="F4PRI7"/>
<gene>
    <name evidence="7" type="ORF">DFA_01208</name>
</gene>
<dbReference type="Pfam" id="PF04117">
    <property type="entry name" value="Mpv17_PMP22"/>
    <property type="match status" value="1"/>
</dbReference>
<keyword evidence="8" id="KW-1185">Reference proteome</keyword>
<dbReference type="OMA" id="IICHYWY"/>
<comment type="similarity">
    <text evidence="2 6">Belongs to the peroxisomal membrane protein PXMP2/4 family.</text>
</comment>
<name>F4PRI7_CACFS</name>
<dbReference type="EMBL" id="GL883010">
    <property type="protein sequence ID" value="EGG21327.1"/>
    <property type="molecule type" value="Genomic_DNA"/>
</dbReference>
<proteinExistence type="inferred from homology"/>
<dbReference type="PANTHER" id="PTHR11266:SF17">
    <property type="entry name" value="PROTEIN MPV17"/>
    <property type="match status" value="1"/>
</dbReference>
<reference evidence="8" key="1">
    <citation type="journal article" date="2011" name="Genome Res.">
        <title>Phylogeny-wide analysis of social amoeba genomes highlights ancient origins for complex intercellular communication.</title>
        <authorList>
            <person name="Heidel A.J."/>
            <person name="Lawal H.M."/>
            <person name="Felder M."/>
            <person name="Schilde C."/>
            <person name="Helps N.R."/>
            <person name="Tunggal B."/>
            <person name="Rivero F."/>
            <person name="John U."/>
            <person name="Schleicher M."/>
            <person name="Eichinger L."/>
            <person name="Platzer M."/>
            <person name="Noegel A.A."/>
            <person name="Schaap P."/>
            <person name="Gloeckner G."/>
        </authorList>
    </citation>
    <scope>NUCLEOTIDE SEQUENCE [LARGE SCALE GENOMIC DNA]</scope>
    <source>
        <strain evidence="8">SH3</strain>
    </source>
</reference>
<comment type="subcellular location">
    <subcellularLocation>
        <location evidence="1">Membrane</location>
        <topology evidence="1">Multi-pass membrane protein</topology>
    </subcellularLocation>
</comment>
<dbReference type="RefSeq" id="XP_004359177.1">
    <property type="nucleotide sequence ID" value="XM_004359120.1"/>
</dbReference>
<keyword evidence="5" id="KW-0472">Membrane</keyword>
<keyword evidence="4" id="KW-1133">Transmembrane helix</keyword>
<accession>F4PRI7</accession>
<dbReference type="OrthoDB" id="430207at2759"/>
<evidence type="ECO:0000256" key="1">
    <source>
        <dbReference type="ARBA" id="ARBA00004141"/>
    </source>
</evidence>
<dbReference type="InterPro" id="IPR007248">
    <property type="entry name" value="Mpv17_PMP22"/>
</dbReference>
<keyword evidence="3" id="KW-0812">Transmembrane</keyword>
<evidence type="ECO:0000256" key="6">
    <source>
        <dbReference type="RuleBase" id="RU363053"/>
    </source>
</evidence>
<evidence type="ECO:0000256" key="2">
    <source>
        <dbReference type="ARBA" id="ARBA00006824"/>
    </source>
</evidence>
<protein>
    <submittedName>
        <fullName evidence="7">Pmp22 family protein</fullName>
    </submittedName>
</protein>
<dbReference type="KEGG" id="dfa:DFA_01208"/>
<organism evidence="7 8">
    <name type="scientific">Cavenderia fasciculata</name>
    <name type="common">Slime mold</name>
    <name type="synonym">Dictyostelium fasciculatum</name>
    <dbReference type="NCBI Taxonomy" id="261658"/>
    <lineage>
        <taxon>Eukaryota</taxon>
        <taxon>Amoebozoa</taxon>
        <taxon>Evosea</taxon>
        <taxon>Eumycetozoa</taxon>
        <taxon>Dictyostelia</taxon>
        <taxon>Acytosteliales</taxon>
        <taxon>Cavenderiaceae</taxon>
        <taxon>Cavenderia</taxon>
    </lineage>
</organism>
<dbReference type="GO" id="GO:0016020">
    <property type="term" value="C:membrane"/>
    <property type="evidence" value="ECO:0007669"/>
    <property type="project" value="UniProtKB-SubCell"/>
</dbReference>